<evidence type="ECO:0000259" key="2">
    <source>
        <dbReference type="Pfam" id="PF17680"/>
    </source>
</evidence>
<name>A0A4U1BAU4_9GAMM</name>
<organism evidence="3 4">
    <name type="scientific">Ferrimonas sediminicola</name>
    <dbReference type="NCBI Taxonomy" id="2569538"/>
    <lineage>
        <taxon>Bacteria</taxon>
        <taxon>Pseudomonadati</taxon>
        <taxon>Pseudomonadota</taxon>
        <taxon>Gammaproteobacteria</taxon>
        <taxon>Alteromonadales</taxon>
        <taxon>Ferrimonadaceae</taxon>
        <taxon>Ferrimonas</taxon>
    </lineage>
</organism>
<keyword evidence="4" id="KW-1185">Reference proteome</keyword>
<dbReference type="OrthoDB" id="6116374at2"/>
<evidence type="ECO:0000256" key="1">
    <source>
        <dbReference type="SAM" id="MobiDB-lite"/>
    </source>
</evidence>
<dbReference type="Proteomes" id="UP000305674">
    <property type="component" value="Unassembled WGS sequence"/>
</dbReference>
<accession>A0A4U1BAU4</accession>
<feature type="compositionally biased region" description="Basic and acidic residues" evidence="1">
    <location>
        <begin position="192"/>
        <end position="206"/>
    </location>
</feature>
<dbReference type="Pfam" id="PF17680">
    <property type="entry name" value="FlgO"/>
    <property type="match status" value="1"/>
</dbReference>
<dbReference type="AlphaFoldDB" id="A0A4U1BAU4"/>
<dbReference type="InterPro" id="IPR041215">
    <property type="entry name" value="FlgO_dom"/>
</dbReference>
<reference evidence="3 4" key="1">
    <citation type="submission" date="2019-04" db="EMBL/GenBank/DDBJ databases">
        <authorList>
            <person name="Hwang J.C."/>
        </authorList>
    </citation>
    <scope>NUCLEOTIDE SEQUENCE [LARGE SCALE GENOMIC DNA]</scope>
    <source>
        <strain evidence="3 4">IMCC35001</strain>
    </source>
</reference>
<dbReference type="PIRSF" id="PIRSF028688">
    <property type="entry name" value="UCP_imp_028688"/>
    <property type="match status" value="1"/>
</dbReference>
<protein>
    <recommendedName>
        <fullName evidence="2">FlgO domain-containing protein</fullName>
    </recommendedName>
</protein>
<gene>
    <name evidence="3" type="ORF">FCL40_16330</name>
</gene>
<dbReference type="RefSeq" id="WP_136854373.1">
    <property type="nucleotide sequence ID" value="NZ_SWCI01000015.1"/>
</dbReference>
<evidence type="ECO:0000313" key="3">
    <source>
        <dbReference type="EMBL" id="TKB47269.1"/>
    </source>
</evidence>
<sequence>MKKAIGALCLFLWGCATPPPEPPPEYGVSGKGLPQSSAVIHLAQRIAEDLERHHDLPDKTKLIAVTTPVWLDEIDSSGRLALQLGDGLVSALHQRGFNLIELNSSRQIRVSDRGNLILSRDYERLQGSLPVSQVLVATLSRDSHGVIINSRLVDIASNRVASTSQAFLPWQDSSGYLEQSNSVTEQGGLLYRQEEPGRTPVREVTP</sequence>
<feature type="domain" description="FlgO" evidence="2">
    <location>
        <begin position="45"/>
        <end position="171"/>
    </location>
</feature>
<feature type="region of interest" description="Disordered" evidence="1">
    <location>
        <begin position="187"/>
        <end position="206"/>
    </location>
</feature>
<dbReference type="EMBL" id="SWCI01000015">
    <property type="protein sequence ID" value="TKB47269.1"/>
    <property type="molecule type" value="Genomic_DNA"/>
</dbReference>
<comment type="caution">
    <text evidence="3">The sequence shown here is derived from an EMBL/GenBank/DDBJ whole genome shotgun (WGS) entry which is preliminary data.</text>
</comment>
<proteinExistence type="predicted"/>
<evidence type="ECO:0000313" key="4">
    <source>
        <dbReference type="Proteomes" id="UP000305674"/>
    </source>
</evidence>
<dbReference type="InterPro" id="IPR014549">
    <property type="entry name" value="FlgO"/>
</dbReference>